<reference evidence="13 14" key="1">
    <citation type="submission" date="2020-08" db="EMBL/GenBank/DDBJ databases">
        <authorList>
            <person name="Hejnol A."/>
        </authorList>
    </citation>
    <scope>NUCLEOTIDE SEQUENCE [LARGE SCALE GENOMIC DNA]</scope>
</reference>
<dbReference type="Pfam" id="PF00266">
    <property type="entry name" value="Aminotran_5"/>
    <property type="match status" value="1"/>
</dbReference>
<keyword evidence="5" id="KW-0963">Cytoplasm</keyword>
<comment type="caution">
    <text evidence="13">The sequence shown here is derived from an EMBL/GenBank/DDBJ whole genome shotgun (WGS) entry which is preliminary data.</text>
</comment>
<evidence type="ECO:0000256" key="7">
    <source>
        <dbReference type="ARBA" id="ARBA00022898"/>
    </source>
</evidence>
<dbReference type="InterPro" id="IPR000192">
    <property type="entry name" value="Aminotrans_V_dom"/>
</dbReference>
<dbReference type="InterPro" id="IPR015424">
    <property type="entry name" value="PyrdxlP-dep_Trfase"/>
</dbReference>
<evidence type="ECO:0000256" key="9">
    <source>
        <dbReference type="ARBA" id="ARBA00037407"/>
    </source>
</evidence>
<evidence type="ECO:0000256" key="6">
    <source>
        <dbReference type="ARBA" id="ARBA00022679"/>
    </source>
</evidence>
<protein>
    <recommendedName>
        <fullName evidence="11">Selenocysteine lyase</fullName>
        <ecNumber evidence="10">4.4.1.16</ecNumber>
    </recommendedName>
</protein>
<evidence type="ECO:0000256" key="1">
    <source>
        <dbReference type="ARBA" id="ARBA00001933"/>
    </source>
</evidence>
<evidence type="ECO:0000256" key="3">
    <source>
        <dbReference type="ARBA" id="ARBA00009236"/>
    </source>
</evidence>
<sequence length="377" mass="40902">MEAAKIYLDYNATTPVAPEVVEVVSHSLKDLWGNPSSSHEYGFKAKEAIAKSRNELAKMIGATSHEIIFTSGGTEANNMVIESITKLYTNAHIITTTLEHPSIKQPLEHVPESISVSYISAKEQSGCAVDVEDVISAIRPNTKLVSIMLANNETGVIQPIREIANAVKQLNPKILVHTDAAQAIGKIPVNVNNLNVDLLTIVGHKFYGPRNGALYIRSGCKILPLMYGGNQESTLRSGTENTPMIVGLGEAARLVNCNLKSYSTKYATVRDYMEEKLKELPNVIINGQSDVRERLPNTCNVSFLGFNGREILKKCQVTLASTGAACHSSETKVSSILLASGIPKERAAGAVRLSIGRETTFSDIDIVVKELKEIVSK</sequence>
<dbReference type="OrthoDB" id="10250117at2759"/>
<evidence type="ECO:0000256" key="2">
    <source>
        <dbReference type="ARBA" id="ARBA00004514"/>
    </source>
</evidence>
<comment type="function">
    <text evidence="9">Catalyzes the decomposition of L-selenocysteine to L-alanine and elemental selenium.</text>
</comment>
<comment type="similarity">
    <text evidence="3">Belongs to the class-V pyridoxal-phosphate-dependent aminotransferase family.</text>
</comment>
<name>A0A7I8W470_9ANNE</name>
<evidence type="ECO:0000256" key="4">
    <source>
        <dbReference type="ARBA" id="ARBA00011738"/>
    </source>
</evidence>
<feature type="domain" description="Aminotransferase class V" evidence="12">
    <location>
        <begin position="6"/>
        <end position="366"/>
    </location>
</feature>
<dbReference type="EMBL" id="CAJFCJ010000019">
    <property type="protein sequence ID" value="CAD5123295.1"/>
    <property type="molecule type" value="Genomic_DNA"/>
</dbReference>
<dbReference type="SUPFAM" id="SSF53383">
    <property type="entry name" value="PLP-dependent transferases"/>
    <property type="match status" value="1"/>
</dbReference>
<dbReference type="PANTHER" id="PTHR11601">
    <property type="entry name" value="CYSTEINE DESULFURYLASE FAMILY MEMBER"/>
    <property type="match status" value="1"/>
</dbReference>
<dbReference type="PANTHER" id="PTHR11601:SF62">
    <property type="entry name" value="SELENOCYSTEINE LYASE"/>
    <property type="match status" value="1"/>
</dbReference>
<dbReference type="AlphaFoldDB" id="A0A7I8W470"/>
<evidence type="ECO:0000313" key="13">
    <source>
        <dbReference type="EMBL" id="CAD5123295.1"/>
    </source>
</evidence>
<keyword evidence="8" id="KW-0456">Lyase</keyword>
<dbReference type="InterPro" id="IPR015422">
    <property type="entry name" value="PyrdxlP-dep_Trfase_small"/>
</dbReference>
<evidence type="ECO:0000256" key="5">
    <source>
        <dbReference type="ARBA" id="ARBA00022490"/>
    </source>
</evidence>
<dbReference type="Proteomes" id="UP000549394">
    <property type="component" value="Unassembled WGS sequence"/>
</dbReference>
<gene>
    <name evidence="13" type="ORF">DGYR_LOCUS10982</name>
</gene>
<dbReference type="InterPro" id="IPR016454">
    <property type="entry name" value="Cysteine_dSase"/>
</dbReference>
<dbReference type="PIRSF" id="PIRSF005572">
    <property type="entry name" value="NifS"/>
    <property type="match status" value="1"/>
</dbReference>
<keyword evidence="14" id="KW-1185">Reference proteome</keyword>
<dbReference type="FunFam" id="3.90.1150.10:FF:000065">
    <property type="entry name" value="Selenocysteine lyase"/>
    <property type="match status" value="1"/>
</dbReference>
<keyword evidence="7" id="KW-0663">Pyridoxal phosphate</keyword>
<dbReference type="GO" id="GO:0016740">
    <property type="term" value="F:transferase activity"/>
    <property type="evidence" value="ECO:0007669"/>
    <property type="project" value="UniProtKB-KW"/>
</dbReference>
<dbReference type="Gene3D" id="3.40.640.10">
    <property type="entry name" value="Type I PLP-dependent aspartate aminotransferase-like (Major domain)"/>
    <property type="match status" value="1"/>
</dbReference>
<comment type="subunit">
    <text evidence="4">Homodimer.</text>
</comment>
<organism evidence="13 14">
    <name type="scientific">Dimorphilus gyrociliatus</name>
    <dbReference type="NCBI Taxonomy" id="2664684"/>
    <lineage>
        <taxon>Eukaryota</taxon>
        <taxon>Metazoa</taxon>
        <taxon>Spiralia</taxon>
        <taxon>Lophotrochozoa</taxon>
        <taxon>Annelida</taxon>
        <taxon>Polychaeta</taxon>
        <taxon>Polychaeta incertae sedis</taxon>
        <taxon>Dinophilidae</taxon>
        <taxon>Dimorphilus</taxon>
    </lineage>
</organism>
<evidence type="ECO:0000256" key="10">
    <source>
        <dbReference type="ARBA" id="ARBA00039054"/>
    </source>
</evidence>
<evidence type="ECO:0000256" key="8">
    <source>
        <dbReference type="ARBA" id="ARBA00023239"/>
    </source>
</evidence>
<evidence type="ECO:0000259" key="12">
    <source>
        <dbReference type="Pfam" id="PF00266"/>
    </source>
</evidence>
<dbReference type="InterPro" id="IPR015421">
    <property type="entry name" value="PyrdxlP-dep_Trfase_major"/>
</dbReference>
<dbReference type="Gene3D" id="3.90.1150.10">
    <property type="entry name" value="Aspartate Aminotransferase, domain 1"/>
    <property type="match status" value="1"/>
</dbReference>
<evidence type="ECO:0000256" key="11">
    <source>
        <dbReference type="ARBA" id="ARBA00040554"/>
    </source>
</evidence>
<comment type="cofactor">
    <cofactor evidence="1">
        <name>pyridoxal 5'-phosphate</name>
        <dbReference type="ChEBI" id="CHEBI:597326"/>
    </cofactor>
</comment>
<dbReference type="GO" id="GO:0005829">
    <property type="term" value="C:cytosol"/>
    <property type="evidence" value="ECO:0007669"/>
    <property type="project" value="UniProtKB-SubCell"/>
</dbReference>
<evidence type="ECO:0000313" key="14">
    <source>
        <dbReference type="Proteomes" id="UP000549394"/>
    </source>
</evidence>
<accession>A0A7I8W470</accession>
<dbReference type="EC" id="4.4.1.16" evidence="10"/>
<comment type="subcellular location">
    <subcellularLocation>
        <location evidence="2">Cytoplasm</location>
        <location evidence="2">Cytosol</location>
    </subcellularLocation>
</comment>
<dbReference type="Gene3D" id="1.10.260.50">
    <property type="match status" value="1"/>
</dbReference>
<proteinExistence type="inferred from homology"/>
<keyword evidence="6" id="KW-0808">Transferase</keyword>
<dbReference type="GO" id="GO:0009000">
    <property type="term" value="F:selenocysteine lyase activity"/>
    <property type="evidence" value="ECO:0007669"/>
    <property type="project" value="UniProtKB-EC"/>
</dbReference>